<dbReference type="STRING" id="1702221.AALO17_09040"/>
<name>A0A140DTR1_9FIRM</name>
<protein>
    <submittedName>
        <fullName evidence="1">Uncharacterized protein</fullName>
    </submittedName>
</protein>
<organism evidence="1 2">
    <name type="scientific">Faecalibaculum rodentium</name>
    <dbReference type="NCBI Taxonomy" id="1702221"/>
    <lineage>
        <taxon>Bacteria</taxon>
        <taxon>Bacillati</taxon>
        <taxon>Bacillota</taxon>
        <taxon>Erysipelotrichia</taxon>
        <taxon>Erysipelotrichales</taxon>
        <taxon>Erysipelotrichaceae</taxon>
        <taxon>Faecalibaculum</taxon>
    </lineage>
</organism>
<dbReference type="EMBL" id="CP011391">
    <property type="protein sequence ID" value="AMK54038.1"/>
    <property type="molecule type" value="Genomic_DNA"/>
</dbReference>
<sequence length="45" mass="4948">MTVLDPQKVNTYSFCSRDLMFKAGDNNSLLAAKPRDAVPTGLYTP</sequence>
<keyword evidence="2" id="KW-1185">Reference proteome</keyword>
<evidence type="ECO:0000313" key="1">
    <source>
        <dbReference type="EMBL" id="AMK54038.1"/>
    </source>
</evidence>
<reference evidence="1 2" key="1">
    <citation type="journal article" date="2016" name="Gut Pathog.">
        <title>Whole genome sequencing of "Faecalibaculum rodentium" ALO17, isolated from C57BL/6J laboratory mouse feces.</title>
        <authorList>
            <person name="Lim S."/>
            <person name="Chang D.H."/>
            <person name="Ahn S."/>
            <person name="Kim B.C."/>
        </authorList>
    </citation>
    <scope>NUCLEOTIDE SEQUENCE [LARGE SCALE GENOMIC DNA]</scope>
    <source>
        <strain evidence="1 2">Alo17</strain>
    </source>
</reference>
<dbReference type="AlphaFoldDB" id="A0A140DTR1"/>
<accession>A0A140DTR1</accession>
<dbReference type="Proteomes" id="UP000069771">
    <property type="component" value="Chromosome"/>
</dbReference>
<evidence type="ECO:0000313" key="2">
    <source>
        <dbReference type="Proteomes" id="UP000069771"/>
    </source>
</evidence>
<dbReference type="KEGG" id="fro:AALO17_09040"/>
<gene>
    <name evidence="1" type="ORF">AALO17_09040</name>
</gene>
<proteinExistence type="predicted"/>